<accession>A0ACB8RAD7</accession>
<sequence>MAAFTRRRRYEESALRVAMSAVQKRNRMHEAAILKAIVRARRLHNSLIPISGLPNEILEKIFQLLFAQVPPDHESVWCIQACTHVCNAWRRVALGYPALWTTISLPLPSEKWVSAMYARSQSSPLSVTATVGEDDSEDDSTSDYVRYLVHKNLPRTKILNIDRLNNDAFNDIDTIDCPCPMLEQLVMKGPHLQFPNMIPAKYTPALRVLVVTMPAGFGWNAPCLTNLTSLDVTQYSQATRLQPIIRALRRMPSLERFSLAIIYGLERWRVEENSVELMRLSHLYLKAPANDVIRLLEKIRIPATASIHLILFIPWDETVDAKAVVASIRAFHDTHPNAEPITKLSFSSTAPWSKSLQCVGFSGVIMFAWHGTGRCYTPRIRLEFDDNHQDAAYRLTLSTFQAFASDALRELVMMDARWTEDDWRTALSSTPLLERIEAVGNACGTLCTALRSPELVPRLIVLKLRDDSFDNSKWLSSTDANDGAQILLLSDWLSQRAGAGHPLQRLDLRSSGIIPVEDLAQVRAVLPKMLIIEPCTDPGGPISFQWRSSFKHKGASDPLVGSECDTLLVCAHGPGHSDSSVVVVDELEVDDVDNVPHASEILETWTAPYDRSQHKKRRLVF</sequence>
<evidence type="ECO:0000313" key="2">
    <source>
        <dbReference type="Proteomes" id="UP000814033"/>
    </source>
</evidence>
<comment type="caution">
    <text evidence="1">The sequence shown here is derived from an EMBL/GenBank/DDBJ whole genome shotgun (WGS) entry which is preliminary data.</text>
</comment>
<protein>
    <submittedName>
        <fullName evidence="1">Uncharacterized protein</fullName>
    </submittedName>
</protein>
<name>A0ACB8RAD7_9AGAM</name>
<reference evidence="1" key="2">
    <citation type="journal article" date="2022" name="New Phytol.">
        <title>Evolutionary transition to the ectomycorrhizal habit in the genomes of a hyperdiverse lineage of mushroom-forming fungi.</title>
        <authorList>
            <person name="Looney B."/>
            <person name="Miyauchi S."/>
            <person name="Morin E."/>
            <person name="Drula E."/>
            <person name="Courty P.E."/>
            <person name="Kohler A."/>
            <person name="Kuo A."/>
            <person name="LaButti K."/>
            <person name="Pangilinan J."/>
            <person name="Lipzen A."/>
            <person name="Riley R."/>
            <person name="Andreopoulos W."/>
            <person name="He G."/>
            <person name="Johnson J."/>
            <person name="Nolan M."/>
            <person name="Tritt A."/>
            <person name="Barry K.W."/>
            <person name="Grigoriev I.V."/>
            <person name="Nagy L.G."/>
            <person name="Hibbett D."/>
            <person name="Henrissat B."/>
            <person name="Matheny P.B."/>
            <person name="Labbe J."/>
            <person name="Martin F.M."/>
        </authorList>
    </citation>
    <scope>NUCLEOTIDE SEQUENCE</scope>
    <source>
        <strain evidence="1">FP105234-sp</strain>
    </source>
</reference>
<dbReference type="EMBL" id="MU276149">
    <property type="protein sequence ID" value="KAI0041039.1"/>
    <property type="molecule type" value="Genomic_DNA"/>
</dbReference>
<proteinExistence type="predicted"/>
<dbReference type="Proteomes" id="UP000814033">
    <property type="component" value="Unassembled WGS sequence"/>
</dbReference>
<reference evidence="1" key="1">
    <citation type="submission" date="2021-02" db="EMBL/GenBank/DDBJ databases">
        <authorList>
            <consortium name="DOE Joint Genome Institute"/>
            <person name="Ahrendt S."/>
            <person name="Looney B.P."/>
            <person name="Miyauchi S."/>
            <person name="Morin E."/>
            <person name="Drula E."/>
            <person name="Courty P.E."/>
            <person name="Chicoki N."/>
            <person name="Fauchery L."/>
            <person name="Kohler A."/>
            <person name="Kuo A."/>
            <person name="Labutti K."/>
            <person name="Pangilinan J."/>
            <person name="Lipzen A."/>
            <person name="Riley R."/>
            <person name="Andreopoulos W."/>
            <person name="He G."/>
            <person name="Johnson J."/>
            <person name="Barry K.W."/>
            <person name="Grigoriev I.V."/>
            <person name="Nagy L."/>
            <person name="Hibbett D."/>
            <person name="Henrissat B."/>
            <person name="Matheny P.B."/>
            <person name="Labbe J."/>
            <person name="Martin F."/>
        </authorList>
    </citation>
    <scope>NUCLEOTIDE SEQUENCE</scope>
    <source>
        <strain evidence="1">FP105234-sp</strain>
    </source>
</reference>
<organism evidence="1 2">
    <name type="scientific">Auriscalpium vulgare</name>
    <dbReference type="NCBI Taxonomy" id="40419"/>
    <lineage>
        <taxon>Eukaryota</taxon>
        <taxon>Fungi</taxon>
        <taxon>Dikarya</taxon>
        <taxon>Basidiomycota</taxon>
        <taxon>Agaricomycotina</taxon>
        <taxon>Agaricomycetes</taxon>
        <taxon>Russulales</taxon>
        <taxon>Auriscalpiaceae</taxon>
        <taxon>Auriscalpium</taxon>
    </lineage>
</organism>
<keyword evidence="2" id="KW-1185">Reference proteome</keyword>
<gene>
    <name evidence="1" type="ORF">FA95DRAFT_782941</name>
</gene>
<evidence type="ECO:0000313" key="1">
    <source>
        <dbReference type="EMBL" id="KAI0041039.1"/>
    </source>
</evidence>